<proteinExistence type="predicted"/>
<dbReference type="EMBL" id="LLYW01000022">
    <property type="protein sequence ID" value="KUH33280.1"/>
    <property type="molecule type" value="Genomic_DNA"/>
</dbReference>
<dbReference type="STRING" id="227598.APY94_06400"/>
<organism evidence="1 2">
    <name type="scientific">Thermococcus celericrescens</name>
    <dbReference type="NCBI Taxonomy" id="227598"/>
    <lineage>
        <taxon>Archaea</taxon>
        <taxon>Methanobacteriati</taxon>
        <taxon>Methanobacteriota</taxon>
        <taxon>Thermococci</taxon>
        <taxon>Thermococcales</taxon>
        <taxon>Thermococcaceae</taxon>
        <taxon>Thermococcus</taxon>
    </lineage>
</organism>
<sequence>MRLRKLLGVLLLGGLLFGLVSAWKPRVPTAASCNEVWEHDVDEKSWGTSKFVWAGVHAKVLICNGRFVRIIPDPNHNPPSPNLVAEAQGVQVINNETFVDVKKWEKAYAHIDYIDPETGDRTYVHAEIPTSGPADERRVRP</sequence>
<dbReference type="Proteomes" id="UP000053462">
    <property type="component" value="Unassembled WGS sequence"/>
</dbReference>
<evidence type="ECO:0000313" key="2">
    <source>
        <dbReference type="Proteomes" id="UP000053462"/>
    </source>
</evidence>
<dbReference type="OrthoDB" id="102407at2157"/>
<gene>
    <name evidence="1" type="ORF">APY94_06400</name>
</gene>
<comment type="caution">
    <text evidence="1">The sequence shown here is derived from an EMBL/GenBank/DDBJ whole genome shotgun (WGS) entry which is preliminary data.</text>
</comment>
<keyword evidence="2" id="KW-1185">Reference proteome</keyword>
<name>A0A124EBB7_9EURY</name>
<dbReference type="RefSeq" id="WP_058938841.1">
    <property type="nucleotide sequence ID" value="NZ_LLYW01000022.1"/>
</dbReference>
<accession>A0A124EBB7</accession>
<protein>
    <submittedName>
        <fullName evidence="1">Uncharacterized protein</fullName>
    </submittedName>
</protein>
<dbReference type="AlphaFoldDB" id="A0A124EBB7"/>
<evidence type="ECO:0000313" key="1">
    <source>
        <dbReference type="EMBL" id="KUH33280.1"/>
    </source>
</evidence>
<reference evidence="1 2" key="1">
    <citation type="submission" date="2015-10" db="EMBL/GenBank/DDBJ databases">
        <title>Draft genome sequence of Thermococcus celericrescens strain DSM 17994.</title>
        <authorList>
            <person name="Hong S.-J."/>
            <person name="Park C.-E."/>
            <person name="Shin J.-H."/>
        </authorList>
    </citation>
    <scope>NUCLEOTIDE SEQUENCE [LARGE SCALE GENOMIC DNA]</scope>
    <source>
        <strain evidence="1 2">DSM 17994</strain>
    </source>
</reference>